<keyword evidence="9" id="KW-1185">Reference proteome</keyword>
<comment type="subcellular location">
    <subcellularLocation>
        <location evidence="1">Nucleus</location>
    </subcellularLocation>
</comment>
<dbReference type="GO" id="GO:0003714">
    <property type="term" value="F:transcription corepressor activity"/>
    <property type="evidence" value="ECO:0007669"/>
    <property type="project" value="InterPro"/>
</dbReference>
<dbReference type="InterPro" id="IPR009643">
    <property type="entry name" value="HS1-bd"/>
</dbReference>
<evidence type="ECO:0000256" key="2">
    <source>
        <dbReference type="ARBA" id="ARBA00006349"/>
    </source>
</evidence>
<comment type="function">
    <text evidence="4">Negative regulator of the heat shock response. Negatively affects HSF1 DNA-binding activity. May have a role in the suppression of the activation of the stress response during the aging process.</text>
</comment>
<dbReference type="GO" id="GO:0005634">
    <property type="term" value="C:nucleus"/>
    <property type="evidence" value="ECO:0007669"/>
    <property type="project" value="UniProtKB-SubCell"/>
</dbReference>
<evidence type="ECO:0000313" key="8">
    <source>
        <dbReference type="EMBL" id="PBC26829.1"/>
    </source>
</evidence>
<keyword evidence="8" id="KW-0346">Stress response</keyword>
<accession>A0A2A3E6N7</accession>
<evidence type="ECO:0000256" key="1">
    <source>
        <dbReference type="ARBA" id="ARBA00004123"/>
    </source>
</evidence>
<keyword evidence="3" id="KW-0539">Nucleus</keyword>
<proteinExistence type="inferred from homology"/>
<dbReference type="STRING" id="94128.A0A2A3E6N7"/>
<evidence type="ECO:0000256" key="7">
    <source>
        <dbReference type="SAM" id="MobiDB-lite"/>
    </source>
</evidence>
<dbReference type="PANTHER" id="PTHR19424">
    <property type="entry name" value="HEAT SHOCK FACTOR BINDING PROTEIN 1"/>
    <property type="match status" value="1"/>
</dbReference>
<dbReference type="Pfam" id="PF06825">
    <property type="entry name" value="HSBP1"/>
    <property type="match status" value="1"/>
</dbReference>
<sequence>MADIKQDHKGEDTDNYGIGNNAEPKNMQELTEYVQTLLQNMQGKFQTMSDQILGKNILFLSNEMGNRIDDLEKNITDLMTQAGVEGGDK</sequence>
<evidence type="ECO:0000256" key="5">
    <source>
        <dbReference type="ARBA" id="ARBA00038772"/>
    </source>
</evidence>
<protein>
    <recommendedName>
        <fullName evidence="6">Heat shock factor-binding protein 1</fullName>
    </recommendedName>
</protein>
<comment type="similarity">
    <text evidence="2">Belongs to the HSBP1 family.</text>
</comment>
<gene>
    <name evidence="8" type="ORF">APICC_00882</name>
</gene>
<reference evidence="8 9" key="1">
    <citation type="submission" date="2014-07" db="EMBL/GenBank/DDBJ databases">
        <title>Genomic and transcriptomic analysis on Apis cerana provide comprehensive insights into honey bee biology.</title>
        <authorList>
            <person name="Diao Q."/>
            <person name="Sun L."/>
            <person name="Zheng H."/>
            <person name="Zheng H."/>
            <person name="Xu S."/>
            <person name="Wang S."/>
            <person name="Zeng Z."/>
            <person name="Hu F."/>
            <person name="Su S."/>
            <person name="Wu J."/>
        </authorList>
    </citation>
    <scope>NUCLEOTIDE SEQUENCE [LARGE SCALE GENOMIC DNA]</scope>
    <source>
        <tissue evidence="8">Pupae without intestine</tissue>
    </source>
</reference>
<evidence type="ECO:0000256" key="4">
    <source>
        <dbReference type="ARBA" id="ARBA00037689"/>
    </source>
</evidence>
<dbReference type="FunFam" id="1.20.5.430:FF:000002">
    <property type="entry name" value="Heat shock factor-binding protein 1"/>
    <property type="match status" value="1"/>
</dbReference>
<name>A0A2A3E6N7_APICC</name>
<dbReference type="GO" id="GO:0005829">
    <property type="term" value="C:cytosol"/>
    <property type="evidence" value="ECO:0007669"/>
    <property type="project" value="TreeGrafter"/>
</dbReference>
<organism evidence="8 9">
    <name type="scientific">Apis cerana cerana</name>
    <name type="common">Oriental honeybee</name>
    <dbReference type="NCBI Taxonomy" id="94128"/>
    <lineage>
        <taxon>Eukaryota</taxon>
        <taxon>Metazoa</taxon>
        <taxon>Ecdysozoa</taxon>
        <taxon>Arthropoda</taxon>
        <taxon>Hexapoda</taxon>
        <taxon>Insecta</taxon>
        <taxon>Pterygota</taxon>
        <taxon>Neoptera</taxon>
        <taxon>Endopterygota</taxon>
        <taxon>Hymenoptera</taxon>
        <taxon>Apocrita</taxon>
        <taxon>Aculeata</taxon>
        <taxon>Apoidea</taxon>
        <taxon>Anthophila</taxon>
        <taxon>Apidae</taxon>
        <taxon>Apis</taxon>
    </lineage>
</organism>
<evidence type="ECO:0000313" key="9">
    <source>
        <dbReference type="Proteomes" id="UP000242457"/>
    </source>
</evidence>
<comment type="subunit">
    <text evidence="5">Homohexamer. Associates with heptad repeats of HSF1 trimers and probably also HSF1 monomers, and with HSP70. Association with HSF1 trimers and HSP70 coincides with attenuation of heat shock response and the conversion of HSF1 trimer to monomer.</text>
</comment>
<dbReference type="Gene3D" id="1.20.5.430">
    <property type="match status" value="1"/>
</dbReference>
<dbReference type="GO" id="GO:0070370">
    <property type="term" value="P:cellular heat acclimation"/>
    <property type="evidence" value="ECO:0007669"/>
    <property type="project" value="TreeGrafter"/>
</dbReference>
<feature type="compositionally biased region" description="Basic and acidic residues" evidence="7">
    <location>
        <begin position="1"/>
        <end position="12"/>
    </location>
</feature>
<dbReference type="EMBL" id="KZ288367">
    <property type="protein sequence ID" value="PBC26829.1"/>
    <property type="molecule type" value="Genomic_DNA"/>
</dbReference>
<dbReference type="AlphaFoldDB" id="A0A2A3E6N7"/>
<dbReference type="OrthoDB" id="4159489at2759"/>
<dbReference type="Proteomes" id="UP000242457">
    <property type="component" value="Unassembled WGS sequence"/>
</dbReference>
<feature type="region of interest" description="Disordered" evidence="7">
    <location>
        <begin position="1"/>
        <end position="24"/>
    </location>
</feature>
<dbReference type="PANTHER" id="PTHR19424:SF0">
    <property type="entry name" value="HEAT SHOCK FACTOR BINDING PROTEIN 1"/>
    <property type="match status" value="1"/>
</dbReference>
<evidence type="ECO:0000256" key="6">
    <source>
        <dbReference type="ARBA" id="ARBA00039223"/>
    </source>
</evidence>
<evidence type="ECO:0000256" key="3">
    <source>
        <dbReference type="ARBA" id="ARBA00023242"/>
    </source>
</evidence>